<feature type="compositionally biased region" description="Acidic residues" evidence="13">
    <location>
        <begin position="214"/>
        <end position="233"/>
    </location>
</feature>
<keyword evidence="5" id="KW-0808">Transferase</keyword>
<dbReference type="GO" id="GO:0030332">
    <property type="term" value="F:cyclin binding"/>
    <property type="evidence" value="ECO:0007669"/>
    <property type="project" value="TreeGrafter"/>
</dbReference>
<evidence type="ECO:0000256" key="3">
    <source>
        <dbReference type="ARBA" id="ARBA00022527"/>
    </source>
</evidence>
<comment type="similarity">
    <text evidence="1">Belongs to the protein kinase superfamily. CMGC Ser/Thr protein kinase family. CDC2/CDKX subfamily.</text>
</comment>
<evidence type="ECO:0000256" key="6">
    <source>
        <dbReference type="ARBA" id="ARBA00022741"/>
    </source>
</evidence>
<evidence type="ECO:0000256" key="9">
    <source>
        <dbReference type="ARBA" id="ARBA00022840"/>
    </source>
</evidence>
<comment type="catalytic activity">
    <reaction evidence="12">
        <text>L-seryl-[protein] + ATP = O-phospho-L-seryl-[protein] + ADP + H(+)</text>
        <dbReference type="Rhea" id="RHEA:17989"/>
        <dbReference type="Rhea" id="RHEA-COMP:9863"/>
        <dbReference type="Rhea" id="RHEA-COMP:11604"/>
        <dbReference type="ChEBI" id="CHEBI:15378"/>
        <dbReference type="ChEBI" id="CHEBI:29999"/>
        <dbReference type="ChEBI" id="CHEBI:30616"/>
        <dbReference type="ChEBI" id="CHEBI:83421"/>
        <dbReference type="ChEBI" id="CHEBI:456216"/>
        <dbReference type="EC" id="2.7.11.22"/>
    </reaction>
</comment>
<dbReference type="AlphaFoldDB" id="A0A8S1HJ44"/>
<dbReference type="SMART" id="SM00220">
    <property type="entry name" value="S_TKc"/>
    <property type="match status" value="1"/>
</dbReference>
<dbReference type="InterPro" id="IPR011009">
    <property type="entry name" value="Kinase-like_dom_sf"/>
</dbReference>
<accession>A0A8S1HJ44</accession>
<dbReference type="OrthoDB" id="1732493at2759"/>
<dbReference type="GO" id="GO:0010468">
    <property type="term" value="P:regulation of gene expression"/>
    <property type="evidence" value="ECO:0007669"/>
    <property type="project" value="TreeGrafter"/>
</dbReference>
<dbReference type="GO" id="GO:0051446">
    <property type="term" value="P:positive regulation of meiotic cell cycle"/>
    <property type="evidence" value="ECO:0007669"/>
    <property type="project" value="UniProtKB-ARBA"/>
</dbReference>
<dbReference type="GO" id="GO:0005634">
    <property type="term" value="C:nucleus"/>
    <property type="evidence" value="ECO:0007669"/>
    <property type="project" value="TreeGrafter"/>
</dbReference>
<evidence type="ECO:0000313" key="15">
    <source>
        <dbReference type="EMBL" id="CAD6195022.1"/>
    </source>
</evidence>
<dbReference type="GO" id="GO:0007165">
    <property type="term" value="P:signal transduction"/>
    <property type="evidence" value="ECO:0007669"/>
    <property type="project" value="TreeGrafter"/>
</dbReference>
<dbReference type="GO" id="GO:0090068">
    <property type="term" value="P:positive regulation of cell cycle process"/>
    <property type="evidence" value="ECO:0007669"/>
    <property type="project" value="UniProtKB-ARBA"/>
</dbReference>
<feature type="region of interest" description="Disordered" evidence="13">
    <location>
        <begin position="200"/>
        <end position="233"/>
    </location>
</feature>
<keyword evidence="4" id="KW-0132">Cell division</keyword>
<dbReference type="GO" id="GO:0000082">
    <property type="term" value="P:G1/S transition of mitotic cell cycle"/>
    <property type="evidence" value="ECO:0007669"/>
    <property type="project" value="TreeGrafter"/>
</dbReference>
<dbReference type="GO" id="GO:0010389">
    <property type="term" value="P:regulation of G2/M transition of mitotic cell cycle"/>
    <property type="evidence" value="ECO:0007669"/>
    <property type="project" value="TreeGrafter"/>
</dbReference>
<evidence type="ECO:0000256" key="13">
    <source>
        <dbReference type="SAM" id="MobiDB-lite"/>
    </source>
</evidence>
<dbReference type="GO" id="GO:0005737">
    <property type="term" value="C:cytoplasm"/>
    <property type="evidence" value="ECO:0007669"/>
    <property type="project" value="TreeGrafter"/>
</dbReference>
<evidence type="ECO:0000256" key="8">
    <source>
        <dbReference type="ARBA" id="ARBA00022777"/>
    </source>
</evidence>
<organism evidence="15 16">
    <name type="scientific">Caenorhabditis auriculariae</name>
    <dbReference type="NCBI Taxonomy" id="2777116"/>
    <lineage>
        <taxon>Eukaryota</taxon>
        <taxon>Metazoa</taxon>
        <taxon>Ecdysozoa</taxon>
        <taxon>Nematoda</taxon>
        <taxon>Chromadorea</taxon>
        <taxon>Rhabditida</taxon>
        <taxon>Rhabditina</taxon>
        <taxon>Rhabditomorpha</taxon>
        <taxon>Rhabditoidea</taxon>
        <taxon>Rhabditidae</taxon>
        <taxon>Peloderinae</taxon>
        <taxon>Caenorhabditis</taxon>
    </lineage>
</organism>
<keyword evidence="8" id="KW-0418">Kinase</keyword>
<dbReference type="EC" id="2.7.11.22" evidence="2"/>
<keyword evidence="16" id="KW-1185">Reference proteome</keyword>
<reference evidence="15" key="1">
    <citation type="submission" date="2020-10" db="EMBL/GenBank/DDBJ databases">
        <authorList>
            <person name="Kikuchi T."/>
        </authorList>
    </citation>
    <scope>NUCLEOTIDE SEQUENCE</scope>
    <source>
        <strain evidence="15">NKZ352</strain>
    </source>
</reference>
<dbReference type="InterPro" id="IPR000719">
    <property type="entry name" value="Prot_kinase_dom"/>
</dbReference>
<evidence type="ECO:0000256" key="5">
    <source>
        <dbReference type="ARBA" id="ARBA00022679"/>
    </source>
</evidence>
<gene>
    <name evidence="15" type="ORF">CAUJ_LOCUS10941</name>
</gene>
<dbReference type="PANTHER" id="PTHR24056">
    <property type="entry name" value="CELL DIVISION PROTEIN KINASE"/>
    <property type="match status" value="1"/>
</dbReference>
<dbReference type="Proteomes" id="UP000835052">
    <property type="component" value="Unassembled WGS sequence"/>
</dbReference>
<keyword evidence="9" id="KW-0067">ATP-binding</keyword>
<sequence>MWQLLTALAYCHLRRIVHRDLKPQNLLVSDDGIIKIADFGLARSFSFPSRAYTHEVVTLWYRAPEVLLGCSRYSTSLDIWSLGCIFSEMASGRPLFGGDSEIAQLFKIFQIVGTPNIQTWPGVEKFSHFKCAFPQWPFSETKLKERSTMTEDPLDLLQSMVRYPPEKRLTAKGALCHRFFLKTGGASAPLRVAELLTRFSEQEEESTRRGEQLSDCDDENEPDTRDDENDDVF</sequence>
<dbReference type="PANTHER" id="PTHR24056:SF254">
    <property type="entry name" value="CYCLIN-DEPENDENT KINASE 2"/>
    <property type="match status" value="1"/>
</dbReference>
<evidence type="ECO:0000256" key="10">
    <source>
        <dbReference type="ARBA" id="ARBA00023306"/>
    </source>
</evidence>
<keyword evidence="3" id="KW-0723">Serine/threonine-protein kinase</keyword>
<proteinExistence type="inferred from homology"/>
<dbReference type="PROSITE" id="PS50011">
    <property type="entry name" value="PROTEIN_KINASE_DOM"/>
    <property type="match status" value="1"/>
</dbReference>
<protein>
    <recommendedName>
        <fullName evidence="2">cyclin-dependent kinase</fullName>
        <ecNumber evidence="2">2.7.11.22</ecNumber>
    </recommendedName>
</protein>
<evidence type="ECO:0000313" key="16">
    <source>
        <dbReference type="Proteomes" id="UP000835052"/>
    </source>
</evidence>
<keyword evidence="10" id="KW-0131">Cell cycle</keyword>
<evidence type="ECO:0000256" key="12">
    <source>
        <dbReference type="ARBA" id="ARBA00048367"/>
    </source>
</evidence>
<dbReference type="GO" id="GO:0004693">
    <property type="term" value="F:cyclin-dependent protein serine/threonine kinase activity"/>
    <property type="evidence" value="ECO:0007669"/>
    <property type="project" value="UniProtKB-EC"/>
</dbReference>
<dbReference type="GO" id="GO:0000307">
    <property type="term" value="C:cyclin-dependent protein kinase holoenzyme complex"/>
    <property type="evidence" value="ECO:0007669"/>
    <property type="project" value="TreeGrafter"/>
</dbReference>
<evidence type="ECO:0000256" key="7">
    <source>
        <dbReference type="ARBA" id="ARBA00022776"/>
    </source>
</evidence>
<evidence type="ECO:0000259" key="14">
    <source>
        <dbReference type="PROSITE" id="PS50011"/>
    </source>
</evidence>
<name>A0A8S1HJ44_9PELO</name>
<dbReference type="FunFam" id="1.10.510.10:FF:000706">
    <property type="entry name" value="Cyclin-dependent kinase 1"/>
    <property type="match status" value="1"/>
</dbReference>
<dbReference type="InterPro" id="IPR050108">
    <property type="entry name" value="CDK"/>
</dbReference>
<dbReference type="PROSITE" id="PS00108">
    <property type="entry name" value="PROTEIN_KINASE_ST"/>
    <property type="match status" value="1"/>
</dbReference>
<feature type="domain" description="Protein kinase" evidence="14">
    <location>
        <begin position="1"/>
        <end position="180"/>
    </location>
</feature>
<dbReference type="Pfam" id="PF00069">
    <property type="entry name" value="Pkinase"/>
    <property type="match status" value="1"/>
</dbReference>
<dbReference type="InterPro" id="IPR008271">
    <property type="entry name" value="Ser/Thr_kinase_AS"/>
</dbReference>
<dbReference type="GO" id="GO:0005524">
    <property type="term" value="F:ATP binding"/>
    <property type="evidence" value="ECO:0007669"/>
    <property type="project" value="UniProtKB-KW"/>
</dbReference>
<dbReference type="GO" id="GO:0051301">
    <property type="term" value="P:cell division"/>
    <property type="evidence" value="ECO:0007669"/>
    <property type="project" value="UniProtKB-KW"/>
</dbReference>
<evidence type="ECO:0000256" key="1">
    <source>
        <dbReference type="ARBA" id="ARBA00006485"/>
    </source>
</evidence>
<dbReference type="EMBL" id="CAJGYM010000050">
    <property type="protein sequence ID" value="CAD6195022.1"/>
    <property type="molecule type" value="Genomic_DNA"/>
</dbReference>
<comment type="caution">
    <text evidence="15">The sequence shown here is derived from an EMBL/GenBank/DDBJ whole genome shotgun (WGS) entry which is preliminary data.</text>
</comment>
<comment type="catalytic activity">
    <reaction evidence="11">
        <text>L-threonyl-[protein] + ATP = O-phospho-L-threonyl-[protein] + ADP + H(+)</text>
        <dbReference type="Rhea" id="RHEA:46608"/>
        <dbReference type="Rhea" id="RHEA-COMP:11060"/>
        <dbReference type="Rhea" id="RHEA-COMP:11605"/>
        <dbReference type="ChEBI" id="CHEBI:15378"/>
        <dbReference type="ChEBI" id="CHEBI:30013"/>
        <dbReference type="ChEBI" id="CHEBI:30616"/>
        <dbReference type="ChEBI" id="CHEBI:61977"/>
        <dbReference type="ChEBI" id="CHEBI:456216"/>
        <dbReference type="EC" id="2.7.11.22"/>
    </reaction>
</comment>
<evidence type="ECO:0000256" key="2">
    <source>
        <dbReference type="ARBA" id="ARBA00012425"/>
    </source>
</evidence>
<dbReference type="SUPFAM" id="SSF56112">
    <property type="entry name" value="Protein kinase-like (PK-like)"/>
    <property type="match status" value="1"/>
</dbReference>
<keyword evidence="6" id="KW-0547">Nucleotide-binding</keyword>
<evidence type="ECO:0000256" key="4">
    <source>
        <dbReference type="ARBA" id="ARBA00022618"/>
    </source>
</evidence>
<keyword evidence="7" id="KW-0498">Mitosis</keyword>
<evidence type="ECO:0000256" key="11">
    <source>
        <dbReference type="ARBA" id="ARBA00047811"/>
    </source>
</evidence>
<dbReference type="Gene3D" id="1.10.510.10">
    <property type="entry name" value="Transferase(Phosphotransferase) domain 1"/>
    <property type="match status" value="1"/>
</dbReference>